<name>A0A0L7KZC1_OPEBR</name>
<dbReference type="Proteomes" id="UP000037510">
    <property type="component" value="Unassembled WGS sequence"/>
</dbReference>
<keyword evidence="2" id="KW-1185">Reference proteome</keyword>
<evidence type="ECO:0000313" key="2">
    <source>
        <dbReference type="Proteomes" id="UP000037510"/>
    </source>
</evidence>
<accession>A0A0L7KZC1</accession>
<dbReference type="EMBL" id="JTDY01004228">
    <property type="protein sequence ID" value="KOB68426.1"/>
    <property type="molecule type" value="Genomic_DNA"/>
</dbReference>
<sequence length="83" mass="9087">MQKARERLGLMSAELGLGLEGAPLLWSMQEASRLWLRSIVRDWMAKTWQRAVSGMEVPGLQICVPCTCCAYRCSGTSLAGDGP</sequence>
<protein>
    <submittedName>
        <fullName evidence="1">Uncharacterized protein</fullName>
    </submittedName>
</protein>
<proteinExistence type="predicted"/>
<comment type="caution">
    <text evidence="1">The sequence shown here is derived from an EMBL/GenBank/DDBJ whole genome shotgun (WGS) entry which is preliminary data.</text>
</comment>
<organism evidence="1 2">
    <name type="scientific">Operophtera brumata</name>
    <name type="common">Winter moth</name>
    <name type="synonym">Phalaena brumata</name>
    <dbReference type="NCBI Taxonomy" id="104452"/>
    <lineage>
        <taxon>Eukaryota</taxon>
        <taxon>Metazoa</taxon>
        <taxon>Ecdysozoa</taxon>
        <taxon>Arthropoda</taxon>
        <taxon>Hexapoda</taxon>
        <taxon>Insecta</taxon>
        <taxon>Pterygota</taxon>
        <taxon>Neoptera</taxon>
        <taxon>Endopterygota</taxon>
        <taxon>Lepidoptera</taxon>
        <taxon>Glossata</taxon>
        <taxon>Ditrysia</taxon>
        <taxon>Geometroidea</taxon>
        <taxon>Geometridae</taxon>
        <taxon>Larentiinae</taxon>
        <taxon>Operophtera</taxon>
    </lineage>
</organism>
<reference evidence="1 2" key="1">
    <citation type="journal article" date="2015" name="Genome Biol. Evol.">
        <title>The genome of winter moth (Operophtera brumata) provides a genomic perspective on sexual dimorphism and phenology.</title>
        <authorList>
            <person name="Derks M.F."/>
            <person name="Smit S."/>
            <person name="Salis L."/>
            <person name="Schijlen E."/>
            <person name="Bossers A."/>
            <person name="Mateman C."/>
            <person name="Pijl A.S."/>
            <person name="de Ridder D."/>
            <person name="Groenen M.A."/>
            <person name="Visser M.E."/>
            <person name="Megens H.J."/>
        </authorList>
    </citation>
    <scope>NUCLEOTIDE SEQUENCE [LARGE SCALE GENOMIC DNA]</scope>
    <source>
        <strain evidence="1">WM2013NL</strain>
        <tissue evidence="1">Head and thorax</tissue>
    </source>
</reference>
<dbReference type="AlphaFoldDB" id="A0A0L7KZC1"/>
<evidence type="ECO:0000313" key="1">
    <source>
        <dbReference type="EMBL" id="KOB68426.1"/>
    </source>
</evidence>
<gene>
    <name evidence="1" type="ORF">OBRU01_17754</name>
</gene>